<dbReference type="SUPFAM" id="SSF53850">
    <property type="entry name" value="Periplasmic binding protein-like II"/>
    <property type="match status" value="1"/>
</dbReference>
<evidence type="ECO:0000256" key="3">
    <source>
        <dbReference type="ARBA" id="ARBA00022729"/>
    </source>
</evidence>
<reference evidence="5" key="1">
    <citation type="journal article" date="2019" name="Int. J. Syst. Evol. Microbiol.">
        <title>The Global Catalogue of Microorganisms (GCM) 10K type strain sequencing project: providing services to taxonomists for standard genome sequencing and annotation.</title>
        <authorList>
            <consortium name="The Broad Institute Genomics Platform"/>
            <consortium name="The Broad Institute Genome Sequencing Center for Infectious Disease"/>
            <person name="Wu L."/>
            <person name="Ma J."/>
        </authorList>
    </citation>
    <scope>NUCLEOTIDE SEQUENCE [LARGE SCALE GENOMIC DNA]</scope>
    <source>
        <strain evidence="5">JCM 31405</strain>
    </source>
</reference>
<keyword evidence="5" id="KW-1185">Reference proteome</keyword>
<dbReference type="Pfam" id="PF13531">
    <property type="entry name" value="SBP_bac_11"/>
    <property type="match status" value="1"/>
</dbReference>
<evidence type="ECO:0000313" key="4">
    <source>
        <dbReference type="EMBL" id="GGS01348.1"/>
    </source>
</evidence>
<comment type="caution">
    <text evidence="4">The sequence shown here is derived from an EMBL/GenBank/DDBJ whole genome shotgun (WGS) entry which is preliminary data.</text>
</comment>
<accession>A0ABQ2S774</accession>
<evidence type="ECO:0000256" key="1">
    <source>
        <dbReference type="ARBA" id="ARBA00009175"/>
    </source>
</evidence>
<comment type="similarity">
    <text evidence="1">Belongs to the bacterial solute-binding protein ModA family.</text>
</comment>
<keyword evidence="3" id="KW-0732">Signal</keyword>
<evidence type="ECO:0000313" key="5">
    <source>
        <dbReference type="Proteomes" id="UP000644548"/>
    </source>
</evidence>
<dbReference type="NCBIfam" id="TIGR01256">
    <property type="entry name" value="modA"/>
    <property type="match status" value="1"/>
</dbReference>
<proteinExistence type="inferred from homology"/>
<gene>
    <name evidence="4" type="ORF">GCM10008960_30030</name>
</gene>
<sequence>MKFTALLLCLLVSPAGAASLTVFAASSLTDAFTEVGRAFDARTGHRTTFQFAGSQVLRTQLEGGARADVFASANDAQFTPLLGRVVVGREVFARNRLTLIAPAGSAKVRTLRDLTAPGVRLVVAAPNVPVGDYTRRMFAAVERSGTYGADFAARARRNVVSEEGNVRQVALKVSLGEADAAVVYASDVTPALKRTVRVVPLPTRFNQTAAYPVGVVRGSANADAAQAFVAFVKSEAGQAILRRWGFLRP</sequence>
<dbReference type="Proteomes" id="UP000644548">
    <property type="component" value="Unassembled WGS sequence"/>
</dbReference>
<dbReference type="EMBL" id="BMQN01000009">
    <property type="protein sequence ID" value="GGS01348.1"/>
    <property type="molecule type" value="Genomic_DNA"/>
</dbReference>
<organism evidence="4 5">
    <name type="scientific">Deinococcus sedimenti</name>
    <dbReference type="NCBI Taxonomy" id="1867090"/>
    <lineage>
        <taxon>Bacteria</taxon>
        <taxon>Thermotogati</taxon>
        <taxon>Deinococcota</taxon>
        <taxon>Deinococci</taxon>
        <taxon>Deinococcales</taxon>
        <taxon>Deinococcaceae</taxon>
        <taxon>Deinococcus</taxon>
    </lineage>
</organism>
<dbReference type="InterPro" id="IPR005950">
    <property type="entry name" value="ModA"/>
</dbReference>
<dbReference type="PIRSF" id="PIRSF004846">
    <property type="entry name" value="ModA"/>
    <property type="match status" value="1"/>
</dbReference>
<dbReference type="RefSeq" id="WP_189073984.1">
    <property type="nucleotide sequence ID" value="NZ_BMQN01000009.1"/>
</dbReference>
<dbReference type="PANTHER" id="PTHR30632:SF0">
    <property type="entry name" value="SULFATE-BINDING PROTEIN"/>
    <property type="match status" value="1"/>
</dbReference>
<protein>
    <submittedName>
        <fullName evidence="4">Molybdate ABC transporter substrate-binding protein</fullName>
    </submittedName>
</protein>
<dbReference type="PANTHER" id="PTHR30632">
    <property type="entry name" value="MOLYBDATE-BINDING PERIPLASMIC PROTEIN"/>
    <property type="match status" value="1"/>
</dbReference>
<name>A0ABQ2S774_9DEIO</name>
<dbReference type="InterPro" id="IPR050682">
    <property type="entry name" value="ModA/WtpA"/>
</dbReference>
<dbReference type="CDD" id="cd13538">
    <property type="entry name" value="PBP2_ModA_like_1"/>
    <property type="match status" value="1"/>
</dbReference>
<evidence type="ECO:0000256" key="2">
    <source>
        <dbReference type="ARBA" id="ARBA00022723"/>
    </source>
</evidence>
<keyword evidence="2" id="KW-0479">Metal-binding</keyword>
<dbReference type="Gene3D" id="3.40.190.10">
    <property type="entry name" value="Periplasmic binding protein-like II"/>
    <property type="match status" value="2"/>
</dbReference>